<evidence type="ECO:0000256" key="8">
    <source>
        <dbReference type="ARBA" id="ARBA00022741"/>
    </source>
</evidence>
<comment type="caution">
    <text evidence="20">The sequence shown here is derived from an EMBL/GenBank/DDBJ whole genome shotgun (WGS) entry which is preliminary data.</text>
</comment>
<dbReference type="SMART" id="SM00387">
    <property type="entry name" value="HATPase_c"/>
    <property type="match status" value="1"/>
</dbReference>
<dbReference type="InterPro" id="IPR033479">
    <property type="entry name" value="dCache_1"/>
</dbReference>
<dbReference type="PROSITE" id="PS50112">
    <property type="entry name" value="PAS"/>
    <property type="match status" value="1"/>
</dbReference>
<dbReference type="InterPro" id="IPR011006">
    <property type="entry name" value="CheY-like_superfamily"/>
</dbReference>
<dbReference type="InterPro" id="IPR035965">
    <property type="entry name" value="PAS-like_dom_sf"/>
</dbReference>
<dbReference type="InterPro" id="IPR000014">
    <property type="entry name" value="PAS"/>
</dbReference>
<dbReference type="InterPro" id="IPR003661">
    <property type="entry name" value="HisK_dim/P_dom"/>
</dbReference>
<dbReference type="Gene3D" id="3.40.50.2300">
    <property type="match status" value="1"/>
</dbReference>
<dbReference type="SMART" id="SM00448">
    <property type="entry name" value="REC"/>
    <property type="match status" value="1"/>
</dbReference>
<evidence type="ECO:0000256" key="5">
    <source>
        <dbReference type="ARBA" id="ARBA00022553"/>
    </source>
</evidence>
<sequence length="1005" mass="111515">MLQSHLEFLYLIEIVYLIGLIAVLASFSKALHGHASRRLCNVFVTLSFILLLSKTVGFAAPFFPSTNVHVLVSGSTALLSLVLFVFIKKLVHKNTFFLLVSFGLSLVSMFTENLPLSAISCFVTGLVLATFAIQFKQRLWRNLLFLYGLYIIMEGILLYKGYLLAGVAGLALLNGTIFIFIRHRSTFKTTLWYFIVPTLCYLILAGTYYYSPHAAIEKKYLTNEMQQISSNLVNIQTRITLLEQTGLSFAKIAAGLPEVRNTILNQTNSNLELKLLQKITRTSVLYIIDKNGDVLASSGESFLGKNYSFRPYFQKALGGLSNIYYAKGITSNKTGIYAAQPIYIKGIINGVAVVKQDLDTILGNATVHDNMFIMHKNGAILLGDNDFQGHLLFHLPPEELIALKQTRQFGNSPFTPMGFKRTYNNTIIQDKDDTAWLMTKIPLPGSSWYLTQLHDLNSLFSFRLTLFGAFGGISILFLLVLLRLLFIKEMTRELALEHERLLTTVKSIGDAVICTDITGKIVLINTIAENLTGWTNKNARGQNITEVFKIIHETTRQQCDNIVEKVVQRGSILGLEANTVLIAKDGTERIIADSAAPIKAPDGSNSGVVIVFRDTTEQVKIENELLKIKKLESIGVLAGGIAHDFNNILVGIIGNITLARFDTRIKEKTLHFLAEAEKAAFRAQDLTQQLLTFSKGGEPIKETSTLPELIRDSTDFVLRGEKTSCEYSFPDDLLLVDIDKGQFSQVIQNIIINAKHAMPDGGTITVCCENIHSHGDPQLSNRKDSVQISITDNGLGVPANIIDKIFDPYFTTKSDGNGLGLATCYSIIKKHSGRITVQSRKDKGTTFTIILPASDHQKPHQTHQAQKQDERDTIPKAKIMIMDDDEAIRKVTKLMLTEFGHDVILAKDGAEAIQLFSESVKSNSPIDVTIMDLTIPGGMGGKDAVKELLKIEPHSKIIVSSGYSNDPIMAHCEEYGFCAALVKPFQLQELKQLLEQVLSQDFVQE</sequence>
<keyword evidence="11 15" id="KW-1133">Transmembrane helix</keyword>
<dbReference type="PRINTS" id="PR00344">
    <property type="entry name" value="BCTRLSENSOR"/>
</dbReference>
<dbReference type="InterPro" id="IPR013767">
    <property type="entry name" value="PAS_fold"/>
</dbReference>
<feature type="transmembrane region" description="Helical" evidence="15">
    <location>
        <begin position="116"/>
        <end position="133"/>
    </location>
</feature>
<evidence type="ECO:0000256" key="12">
    <source>
        <dbReference type="ARBA" id="ARBA00023012"/>
    </source>
</evidence>
<dbReference type="SUPFAM" id="SSF55785">
    <property type="entry name" value="PYP-like sensor domain (PAS domain)"/>
    <property type="match status" value="1"/>
</dbReference>
<keyword evidence="10" id="KW-0067">ATP-binding</keyword>
<dbReference type="Proteomes" id="UP000717534">
    <property type="component" value="Unassembled WGS sequence"/>
</dbReference>
<dbReference type="Gene3D" id="3.30.450.20">
    <property type="entry name" value="PAS domain"/>
    <property type="match status" value="3"/>
</dbReference>
<dbReference type="PANTHER" id="PTHR43065">
    <property type="entry name" value="SENSOR HISTIDINE KINASE"/>
    <property type="match status" value="1"/>
</dbReference>
<dbReference type="SUPFAM" id="SSF47384">
    <property type="entry name" value="Homodimeric domain of signal transducing histidine kinase"/>
    <property type="match status" value="1"/>
</dbReference>
<evidence type="ECO:0000256" key="3">
    <source>
        <dbReference type="ARBA" id="ARBA00012438"/>
    </source>
</evidence>
<dbReference type="InterPro" id="IPR000700">
    <property type="entry name" value="PAS-assoc_C"/>
</dbReference>
<feature type="transmembrane region" description="Helical" evidence="15">
    <location>
        <begin position="94"/>
        <end position="110"/>
    </location>
</feature>
<evidence type="ECO:0000259" key="19">
    <source>
        <dbReference type="PROSITE" id="PS50113"/>
    </source>
</evidence>
<evidence type="ECO:0000256" key="11">
    <source>
        <dbReference type="ARBA" id="ARBA00022989"/>
    </source>
</evidence>
<dbReference type="NCBIfam" id="TIGR00229">
    <property type="entry name" value="sensory_box"/>
    <property type="match status" value="1"/>
</dbReference>
<dbReference type="Pfam" id="PF00072">
    <property type="entry name" value="Response_reg"/>
    <property type="match status" value="1"/>
</dbReference>
<dbReference type="CDD" id="cd00082">
    <property type="entry name" value="HisKA"/>
    <property type="match status" value="1"/>
</dbReference>
<protein>
    <recommendedName>
        <fullName evidence="3">histidine kinase</fullName>
        <ecNumber evidence="3">2.7.13.3</ecNumber>
    </recommendedName>
</protein>
<dbReference type="Gene3D" id="1.10.287.130">
    <property type="match status" value="1"/>
</dbReference>
<feature type="domain" description="Histidine kinase" evidence="16">
    <location>
        <begin position="640"/>
        <end position="855"/>
    </location>
</feature>
<dbReference type="SUPFAM" id="SSF103190">
    <property type="entry name" value="Sensory domain-like"/>
    <property type="match status" value="1"/>
</dbReference>
<dbReference type="SUPFAM" id="SSF52172">
    <property type="entry name" value="CheY-like"/>
    <property type="match status" value="1"/>
</dbReference>
<accession>A0ABS3AUW4</accession>
<keyword evidence="13 15" id="KW-0472">Membrane</keyword>
<dbReference type="InterPro" id="IPR004358">
    <property type="entry name" value="Sig_transdc_His_kin-like_C"/>
</dbReference>
<dbReference type="PROSITE" id="PS50113">
    <property type="entry name" value="PAC"/>
    <property type="match status" value="1"/>
</dbReference>
<keyword evidence="21" id="KW-1185">Reference proteome</keyword>
<evidence type="ECO:0000313" key="21">
    <source>
        <dbReference type="Proteomes" id="UP000717534"/>
    </source>
</evidence>
<evidence type="ECO:0000256" key="13">
    <source>
        <dbReference type="ARBA" id="ARBA00023136"/>
    </source>
</evidence>
<dbReference type="PROSITE" id="PS50110">
    <property type="entry name" value="RESPONSE_REGULATORY"/>
    <property type="match status" value="1"/>
</dbReference>
<feature type="transmembrane region" description="Helical" evidence="15">
    <location>
        <begin position="190"/>
        <end position="210"/>
    </location>
</feature>
<evidence type="ECO:0000259" key="16">
    <source>
        <dbReference type="PROSITE" id="PS50109"/>
    </source>
</evidence>
<evidence type="ECO:0000256" key="4">
    <source>
        <dbReference type="ARBA" id="ARBA00022475"/>
    </source>
</evidence>
<name>A0ABS3AUW4_9BACT</name>
<dbReference type="Pfam" id="PF00989">
    <property type="entry name" value="PAS"/>
    <property type="match status" value="1"/>
</dbReference>
<keyword evidence="4" id="KW-1003">Cell membrane</keyword>
<keyword evidence="6" id="KW-0808">Transferase</keyword>
<dbReference type="PANTHER" id="PTHR43065:SF42">
    <property type="entry name" value="TWO-COMPONENT SENSOR PPRA"/>
    <property type="match status" value="1"/>
</dbReference>
<feature type="modified residue" description="4-aspartylphosphate" evidence="14">
    <location>
        <position position="932"/>
    </location>
</feature>
<keyword evidence="12" id="KW-0902">Two-component regulatory system</keyword>
<evidence type="ECO:0000256" key="2">
    <source>
        <dbReference type="ARBA" id="ARBA00004651"/>
    </source>
</evidence>
<dbReference type="InterPro" id="IPR001789">
    <property type="entry name" value="Sig_transdc_resp-reg_receiver"/>
</dbReference>
<keyword evidence="5 14" id="KW-0597">Phosphoprotein</keyword>
<dbReference type="Pfam" id="PF02743">
    <property type="entry name" value="dCache_1"/>
    <property type="match status" value="1"/>
</dbReference>
<dbReference type="EMBL" id="JAFITO010000010">
    <property type="protein sequence ID" value="MBN4068310.1"/>
    <property type="molecule type" value="Genomic_DNA"/>
</dbReference>
<evidence type="ECO:0000259" key="18">
    <source>
        <dbReference type="PROSITE" id="PS50112"/>
    </source>
</evidence>
<dbReference type="CDD" id="cd00130">
    <property type="entry name" value="PAS"/>
    <property type="match status" value="1"/>
</dbReference>
<organism evidence="20 21">
    <name type="scientific">Desulfotalea psychrophila</name>
    <dbReference type="NCBI Taxonomy" id="84980"/>
    <lineage>
        <taxon>Bacteria</taxon>
        <taxon>Pseudomonadati</taxon>
        <taxon>Thermodesulfobacteriota</taxon>
        <taxon>Desulfobulbia</taxon>
        <taxon>Desulfobulbales</taxon>
        <taxon>Desulfocapsaceae</taxon>
        <taxon>Desulfotalea</taxon>
    </lineage>
</organism>
<dbReference type="InterPro" id="IPR036097">
    <property type="entry name" value="HisK_dim/P_sf"/>
</dbReference>
<dbReference type="CDD" id="cd17546">
    <property type="entry name" value="REC_hyHK_CKI1_RcsC-like"/>
    <property type="match status" value="1"/>
</dbReference>
<comment type="subcellular location">
    <subcellularLocation>
        <location evidence="2">Cell membrane</location>
        <topology evidence="2">Multi-pass membrane protein</topology>
    </subcellularLocation>
</comment>
<feature type="domain" description="PAS" evidence="18">
    <location>
        <begin position="497"/>
        <end position="570"/>
    </location>
</feature>
<dbReference type="EC" id="2.7.13.3" evidence="3"/>
<reference evidence="20 21" key="1">
    <citation type="submission" date="2021-02" db="EMBL/GenBank/DDBJ databases">
        <title>Activity-based single-cell genomes from oceanic crustal fluid captures similar information to metagenomic and metatranscriptomic surveys with orders of magnitude less sampling.</title>
        <authorList>
            <person name="D'Angelo T.S."/>
            <person name="Orcutt B.N."/>
        </authorList>
    </citation>
    <scope>NUCLEOTIDE SEQUENCE [LARGE SCALE GENOMIC DNA]</scope>
    <source>
        <strain evidence="20">AH-315-G02</strain>
    </source>
</reference>
<comment type="catalytic activity">
    <reaction evidence="1">
        <text>ATP + protein L-histidine = ADP + protein N-phospho-L-histidine.</text>
        <dbReference type="EC" id="2.7.13.3"/>
    </reaction>
</comment>
<proteinExistence type="predicted"/>
<dbReference type="SUPFAM" id="SSF55874">
    <property type="entry name" value="ATPase domain of HSP90 chaperone/DNA topoisomerase II/histidine kinase"/>
    <property type="match status" value="1"/>
</dbReference>
<feature type="domain" description="PAC" evidence="19">
    <location>
        <begin position="575"/>
        <end position="627"/>
    </location>
</feature>
<dbReference type="Gene3D" id="3.30.565.10">
    <property type="entry name" value="Histidine kinase-like ATPase, C-terminal domain"/>
    <property type="match status" value="1"/>
</dbReference>
<feature type="transmembrane region" description="Helical" evidence="15">
    <location>
        <begin position="163"/>
        <end position="181"/>
    </location>
</feature>
<feature type="transmembrane region" description="Helical" evidence="15">
    <location>
        <begin position="6"/>
        <end position="27"/>
    </location>
</feature>
<dbReference type="InterPro" id="IPR036890">
    <property type="entry name" value="HATPase_C_sf"/>
</dbReference>
<dbReference type="SMART" id="SM00091">
    <property type="entry name" value="PAS"/>
    <property type="match status" value="1"/>
</dbReference>
<evidence type="ECO:0000259" key="17">
    <source>
        <dbReference type="PROSITE" id="PS50110"/>
    </source>
</evidence>
<keyword evidence="9" id="KW-0418">Kinase</keyword>
<dbReference type="PROSITE" id="PS50109">
    <property type="entry name" value="HIS_KIN"/>
    <property type="match status" value="1"/>
</dbReference>
<keyword evidence="8" id="KW-0547">Nucleotide-binding</keyword>
<evidence type="ECO:0000256" key="14">
    <source>
        <dbReference type="PROSITE-ProRule" id="PRU00169"/>
    </source>
</evidence>
<feature type="transmembrane region" description="Helical" evidence="15">
    <location>
        <begin position="68"/>
        <end position="87"/>
    </location>
</feature>
<dbReference type="InterPro" id="IPR003594">
    <property type="entry name" value="HATPase_dom"/>
</dbReference>
<evidence type="ECO:0000256" key="15">
    <source>
        <dbReference type="SAM" id="Phobius"/>
    </source>
</evidence>
<dbReference type="InterPro" id="IPR029151">
    <property type="entry name" value="Sensor-like_sf"/>
</dbReference>
<evidence type="ECO:0000256" key="10">
    <source>
        <dbReference type="ARBA" id="ARBA00022840"/>
    </source>
</evidence>
<dbReference type="InterPro" id="IPR005467">
    <property type="entry name" value="His_kinase_dom"/>
</dbReference>
<evidence type="ECO:0000256" key="7">
    <source>
        <dbReference type="ARBA" id="ARBA00022692"/>
    </source>
</evidence>
<keyword evidence="7 15" id="KW-0812">Transmembrane</keyword>
<evidence type="ECO:0000313" key="20">
    <source>
        <dbReference type="EMBL" id="MBN4068310.1"/>
    </source>
</evidence>
<feature type="transmembrane region" description="Helical" evidence="15">
    <location>
        <begin position="140"/>
        <end position="157"/>
    </location>
</feature>
<gene>
    <name evidence="20" type="ORF">JYU06_02145</name>
</gene>
<evidence type="ECO:0000256" key="9">
    <source>
        <dbReference type="ARBA" id="ARBA00022777"/>
    </source>
</evidence>
<feature type="domain" description="Response regulatory" evidence="17">
    <location>
        <begin position="878"/>
        <end position="998"/>
    </location>
</feature>
<feature type="transmembrane region" description="Helical" evidence="15">
    <location>
        <begin position="39"/>
        <end position="62"/>
    </location>
</feature>
<dbReference type="Pfam" id="PF02518">
    <property type="entry name" value="HATPase_c"/>
    <property type="match status" value="1"/>
</dbReference>
<evidence type="ECO:0000256" key="6">
    <source>
        <dbReference type="ARBA" id="ARBA00022679"/>
    </source>
</evidence>
<feature type="transmembrane region" description="Helical" evidence="15">
    <location>
        <begin position="464"/>
        <end position="486"/>
    </location>
</feature>
<evidence type="ECO:0000256" key="1">
    <source>
        <dbReference type="ARBA" id="ARBA00000085"/>
    </source>
</evidence>